<evidence type="ECO:0000313" key="1">
    <source>
        <dbReference type="EMBL" id="NVN46333.1"/>
    </source>
</evidence>
<evidence type="ECO:0000313" key="2">
    <source>
        <dbReference type="Proteomes" id="UP001516351"/>
    </source>
</evidence>
<dbReference type="CDD" id="cd02980">
    <property type="entry name" value="TRX_Fd_family"/>
    <property type="match status" value="1"/>
</dbReference>
<dbReference type="Pfam" id="PF07845">
    <property type="entry name" value="DUF1636"/>
    <property type="match status" value="1"/>
</dbReference>
<dbReference type="InterPro" id="IPR012863">
    <property type="entry name" value="DUF1636"/>
</dbReference>
<organism evidence="1 2">
    <name type="scientific">Asaia spathodeae</name>
    <dbReference type="NCBI Taxonomy" id="657016"/>
    <lineage>
        <taxon>Bacteria</taxon>
        <taxon>Pseudomonadati</taxon>
        <taxon>Pseudomonadota</taxon>
        <taxon>Alphaproteobacteria</taxon>
        <taxon>Acetobacterales</taxon>
        <taxon>Acetobacteraceae</taxon>
        <taxon>Asaia</taxon>
    </lineage>
</organism>
<protein>
    <submittedName>
        <fullName evidence="1">DUF1636 domain-containing protein</fullName>
    </submittedName>
</protein>
<comment type="caution">
    <text evidence="1">The sequence shown here is derived from an EMBL/GenBank/DDBJ whole genome shotgun (WGS) entry which is preliminary data.</text>
</comment>
<proteinExistence type="predicted"/>
<dbReference type="Proteomes" id="UP001516351">
    <property type="component" value="Unassembled WGS sequence"/>
</dbReference>
<name>A0ABX2P340_9PROT</name>
<keyword evidence="2" id="KW-1185">Reference proteome</keyword>
<accession>A0ABX2P340</accession>
<gene>
    <name evidence="1" type="ORF">HW542_05860</name>
</gene>
<dbReference type="EMBL" id="JABXXV010000003">
    <property type="protein sequence ID" value="NVN46333.1"/>
    <property type="molecule type" value="Genomic_DNA"/>
</dbReference>
<dbReference type="SUPFAM" id="SSF52833">
    <property type="entry name" value="Thioredoxin-like"/>
    <property type="match status" value="1"/>
</dbReference>
<sequence length="150" mass="15994">MRRQSSLRLVFGPCCGDEQKARIVMNAQPKPVFHVCQTCASGGQALHDALTELADPALVAVESVRCLAACRQGCTATLSMPGKWSWLLGQLSPELAPDLLVYAQAYGRSASGTVMPSRRPDSLRDIILGRFPAQNPAAPAPQHAVPESVS</sequence>
<dbReference type="InterPro" id="IPR036249">
    <property type="entry name" value="Thioredoxin-like_sf"/>
</dbReference>
<reference evidence="1 2" key="1">
    <citation type="submission" date="2020-06" db="EMBL/GenBank/DDBJ databases">
        <title>Synonyms of Asaia species.</title>
        <authorList>
            <person name="Sombolestani A."/>
        </authorList>
    </citation>
    <scope>NUCLEOTIDE SEQUENCE [LARGE SCALE GENOMIC DNA]</scope>
    <source>
        <strain evidence="1 2">LMG 27047</strain>
    </source>
</reference>